<reference evidence="1" key="2">
    <citation type="submission" date="2021-04" db="EMBL/GenBank/DDBJ databases">
        <authorList>
            <person name="Gilroy R."/>
        </authorList>
    </citation>
    <scope>NUCLEOTIDE SEQUENCE</scope>
    <source>
        <strain evidence="1">687</strain>
    </source>
</reference>
<dbReference type="InterPro" id="IPR008886">
    <property type="entry name" value="UPF0227/Esterase_YqiA"/>
</dbReference>
<sequence>MHIVYLHGFLSGGKSIKGQILAQMLPTLNFSGTYHAPDYPDRPDLAVAFLQDFFTKLKASGEDIGVFGSSMGGFWASVFAERFDFKAVLINPCVCPATLIPQLSGQEQENPYSHEHFTLTPAHVTLMQNFETELKEHLTPSRYLVLLQEGDEVLDFRQAQSFYQGADIKVSTGGCHAFDNFAAVVPDGLRFLQSH</sequence>
<dbReference type="SUPFAM" id="SSF53474">
    <property type="entry name" value="alpha/beta-Hydrolases"/>
    <property type="match status" value="1"/>
</dbReference>
<protein>
    <recommendedName>
        <fullName evidence="3">Esterase</fullName>
    </recommendedName>
</protein>
<organism evidence="1 2">
    <name type="scientific">Candidatus Anaerobiospirillum merdipullorum</name>
    <dbReference type="NCBI Taxonomy" id="2838450"/>
    <lineage>
        <taxon>Bacteria</taxon>
        <taxon>Pseudomonadati</taxon>
        <taxon>Pseudomonadota</taxon>
        <taxon>Gammaproteobacteria</taxon>
        <taxon>Aeromonadales</taxon>
        <taxon>Succinivibrionaceae</taxon>
        <taxon>Anaerobiospirillum</taxon>
    </lineage>
</organism>
<dbReference type="EMBL" id="JAHLFG010000032">
    <property type="protein sequence ID" value="MBU3826442.1"/>
    <property type="molecule type" value="Genomic_DNA"/>
</dbReference>
<evidence type="ECO:0000313" key="2">
    <source>
        <dbReference type="Proteomes" id="UP000824150"/>
    </source>
</evidence>
<reference evidence="1" key="1">
    <citation type="journal article" date="2021" name="PeerJ">
        <title>Extensive microbial diversity within the chicken gut microbiome revealed by metagenomics and culture.</title>
        <authorList>
            <person name="Gilroy R."/>
            <person name="Ravi A."/>
            <person name="Getino M."/>
            <person name="Pursley I."/>
            <person name="Horton D.L."/>
            <person name="Alikhan N.F."/>
            <person name="Baker D."/>
            <person name="Gharbi K."/>
            <person name="Hall N."/>
            <person name="Watson M."/>
            <person name="Adriaenssens E.M."/>
            <person name="Foster-Nyarko E."/>
            <person name="Jarju S."/>
            <person name="Secka A."/>
            <person name="Antonio M."/>
            <person name="Oren A."/>
            <person name="Chaudhuri R.R."/>
            <person name="La Ragione R."/>
            <person name="Hildebrand F."/>
            <person name="Pallen M.J."/>
        </authorList>
    </citation>
    <scope>NUCLEOTIDE SEQUENCE</scope>
    <source>
        <strain evidence="1">687</strain>
    </source>
</reference>
<accession>A0A9E2NRT3</accession>
<dbReference type="Pfam" id="PF05728">
    <property type="entry name" value="UPF0227"/>
    <property type="match status" value="1"/>
</dbReference>
<evidence type="ECO:0008006" key="3">
    <source>
        <dbReference type="Google" id="ProtNLM"/>
    </source>
</evidence>
<name>A0A9E2NRT3_9GAMM</name>
<proteinExistence type="predicted"/>
<dbReference type="PANTHER" id="PTHR35602">
    <property type="entry name" value="ESTERASE YQIA-RELATED"/>
    <property type="match status" value="1"/>
</dbReference>
<gene>
    <name evidence="1" type="ORF">IAA31_03015</name>
</gene>
<dbReference type="Gene3D" id="3.40.50.1820">
    <property type="entry name" value="alpha/beta hydrolase"/>
    <property type="match status" value="1"/>
</dbReference>
<dbReference type="PANTHER" id="PTHR35602:SF3">
    <property type="entry name" value="ESTERASE YQIA"/>
    <property type="match status" value="1"/>
</dbReference>
<dbReference type="AlphaFoldDB" id="A0A9E2NRT3"/>
<evidence type="ECO:0000313" key="1">
    <source>
        <dbReference type="EMBL" id="MBU3826442.1"/>
    </source>
</evidence>
<dbReference type="Proteomes" id="UP000824150">
    <property type="component" value="Unassembled WGS sequence"/>
</dbReference>
<dbReference type="InterPro" id="IPR029058">
    <property type="entry name" value="AB_hydrolase_fold"/>
</dbReference>
<comment type="caution">
    <text evidence="1">The sequence shown here is derived from an EMBL/GenBank/DDBJ whole genome shotgun (WGS) entry which is preliminary data.</text>
</comment>